<feature type="region of interest" description="Disordered" evidence="1">
    <location>
        <begin position="1"/>
        <end position="35"/>
    </location>
</feature>
<feature type="region of interest" description="Disordered" evidence="1">
    <location>
        <begin position="70"/>
        <end position="95"/>
    </location>
</feature>
<gene>
    <name evidence="2" type="ORF">AVDCRST_MAG84-2065</name>
</gene>
<evidence type="ECO:0000256" key="1">
    <source>
        <dbReference type="SAM" id="MobiDB-lite"/>
    </source>
</evidence>
<dbReference type="AlphaFoldDB" id="A0A6J4LKQ7"/>
<feature type="compositionally biased region" description="Pro residues" evidence="1">
    <location>
        <begin position="264"/>
        <end position="274"/>
    </location>
</feature>
<feature type="non-terminal residue" evidence="2">
    <location>
        <position position="364"/>
    </location>
</feature>
<feature type="compositionally biased region" description="Pro residues" evidence="1">
    <location>
        <begin position="284"/>
        <end position="323"/>
    </location>
</feature>
<name>A0A6J4LKQ7_9CYAN</name>
<protein>
    <submittedName>
        <fullName evidence="2">Uncharacterized protein</fullName>
    </submittedName>
</protein>
<evidence type="ECO:0000313" key="2">
    <source>
        <dbReference type="EMBL" id="CAA9335010.1"/>
    </source>
</evidence>
<organism evidence="2">
    <name type="scientific">uncultured Microcoleus sp</name>
    <dbReference type="NCBI Taxonomy" id="259945"/>
    <lineage>
        <taxon>Bacteria</taxon>
        <taxon>Bacillati</taxon>
        <taxon>Cyanobacteriota</taxon>
        <taxon>Cyanophyceae</taxon>
        <taxon>Oscillatoriophycideae</taxon>
        <taxon>Oscillatoriales</taxon>
        <taxon>Microcoleaceae</taxon>
        <taxon>Microcoleus</taxon>
        <taxon>environmental samples</taxon>
    </lineage>
</organism>
<feature type="region of interest" description="Disordered" evidence="1">
    <location>
        <begin position="242"/>
        <end position="364"/>
    </location>
</feature>
<proteinExistence type="predicted"/>
<sequence>MIFPPLPGNFDRNIPPPPPSLPEAPQLPGGGSEDEAEALKKIIASRGGLPLFPDGAPVFTPEFPIAGRNVGPDGVPKLTQKDPNKRNLIAETPEERIRRQQFEEGQRQLGQSGQPGSNLPTDRETLLAAANTYVALFEKFKKAYPDLEMTGPTPVNVPYPAAACSQKLEGTAVFGAVVSPQGLLKAEPQPIAPTGYGILDNAAKTAIINPSLTFSAASTHKLYQVSIPFKYDEKVCSGIPVTPSTAPTRPNPAGQQPPAVAPTGPRPTGQPPSSAPAEVKPQFEKPPAPSNKPQPGAQPSPPAQKPAPQPSPSPQLSPSPQPKPAGEQSPSRQPQPAEEPLQPEAAPSPAAEESPQPEAAPSPA</sequence>
<reference evidence="2" key="1">
    <citation type="submission" date="2020-02" db="EMBL/GenBank/DDBJ databases">
        <authorList>
            <person name="Meier V. D."/>
        </authorList>
    </citation>
    <scope>NUCLEOTIDE SEQUENCE</scope>
    <source>
        <strain evidence="2">AVDCRST_MAG84</strain>
    </source>
</reference>
<accession>A0A6J4LKQ7</accession>
<feature type="compositionally biased region" description="Low complexity" evidence="1">
    <location>
        <begin position="334"/>
        <end position="357"/>
    </location>
</feature>
<dbReference type="EMBL" id="CADCTZ010000343">
    <property type="protein sequence ID" value="CAA9335010.1"/>
    <property type="molecule type" value="Genomic_DNA"/>
</dbReference>